<evidence type="ECO:0000313" key="2">
    <source>
        <dbReference type="Proteomes" id="UP000281708"/>
    </source>
</evidence>
<dbReference type="AlphaFoldDB" id="A0A3L8NY84"/>
<accession>A0A3L8NY84</accession>
<sequence length="110" mass="11845">MSGDSDADKVPNQYLAVLKSARPQADDRGATLRSALNKASVALESGAWLSTTATQFGATLGDQRSALQPVGDRERDLIDAEVQIQAKEPTVPPDDYRAKFSYYAHHLGPS</sequence>
<gene>
    <name evidence="1" type="ORF">D9V37_19080</name>
</gene>
<protein>
    <recommendedName>
        <fullName evidence="3">ESX-1 secretion-associated protein</fullName>
    </recommendedName>
</protein>
<evidence type="ECO:0008006" key="3">
    <source>
        <dbReference type="Google" id="ProtNLM"/>
    </source>
</evidence>
<dbReference type="OrthoDB" id="4867160at2"/>
<comment type="caution">
    <text evidence="1">The sequence shown here is derived from an EMBL/GenBank/DDBJ whole genome shotgun (WGS) entry which is preliminary data.</text>
</comment>
<organism evidence="1 2">
    <name type="scientific">Nocardioides mangrovicus</name>
    <dbReference type="NCBI Taxonomy" id="2478913"/>
    <lineage>
        <taxon>Bacteria</taxon>
        <taxon>Bacillati</taxon>
        <taxon>Actinomycetota</taxon>
        <taxon>Actinomycetes</taxon>
        <taxon>Propionibacteriales</taxon>
        <taxon>Nocardioidaceae</taxon>
        <taxon>Nocardioides</taxon>
    </lineage>
</organism>
<dbReference type="EMBL" id="RDBE01000010">
    <property type="protein sequence ID" value="RLV48176.1"/>
    <property type="molecule type" value="Genomic_DNA"/>
</dbReference>
<evidence type="ECO:0000313" key="1">
    <source>
        <dbReference type="EMBL" id="RLV48176.1"/>
    </source>
</evidence>
<proteinExistence type="predicted"/>
<reference evidence="1 2" key="1">
    <citation type="submission" date="2018-10" db="EMBL/GenBank/DDBJ databases">
        <title>Marmoricola sp. 4Q3S-7 whole genome shotgun sequence.</title>
        <authorList>
            <person name="Li F."/>
        </authorList>
    </citation>
    <scope>NUCLEOTIDE SEQUENCE [LARGE SCALE GENOMIC DNA]</scope>
    <source>
        <strain evidence="1 2">4Q3S-7</strain>
    </source>
</reference>
<name>A0A3L8NY84_9ACTN</name>
<keyword evidence="2" id="KW-1185">Reference proteome</keyword>
<dbReference type="RefSeq" id="WP_121807681.1">
    <property type="nucleotide sequence ID" value="NZ_RDBE01000010.1"/>
</dbReference>
<dbReference type="Proteomes" id="UP000281708">
    <property type="component" value="Unassembled WGS sequence"/>
</dbReference>